<dbReference type="CDD" id="cd18617">
    <property type="entry name" value="GH43_XynB-like"/>
    <property type="match status" value="1"/>
</dbReference>
<dbReference type="InterPro" id="IPR006710">
    <property type="entry name" value="Glyco_hydro_43"/>
</dbReference>
<evidence type="ECO:0000256" key="5">
    <source>
        <dbReference type="PIRSR" id="PIRSR606710-2"/>
    </source>
</evidence>
<evidence type="ECO:0000256" key="2">
    <source>
        <dbReference type="ARBA" id="ARBA00022801"/>
    </source>
</evidence>
<dbReference type="GO" id="GO:0005975">
    <property type="term" value="P:carbohydrate metabolic process"/>
    <property type="evidence" value="ECO:0007669"/>
    <property type="project" value="InterPro"/>
</dbReference>
<name>A0AAU3HRK0_9ACTN</name>
<dbReference type="InterPro" id="IPR023296">
    <property type="entry name" value="Glyco_hydro_beta-prop_sf"/>
</dbReference>
<dbReference type="PANTHER" id="PTHR42812:SF12">
    <property type="entry name" value="BETA-XYLOSIDASE-RELATED"/>
    <property type="match status" value="1"/>
</dbReference>
<sequence length="490" mass="52690">MTRPLIPGFNPDPSVVRVGDDYYLVTSSFEYLPGLPVYHSTDLRDWRQIGHVATRPEQVELERIPTPGGVWAPTLRHRDGLFYLIVTVFLGGRGCVVFTATDPAGPWSDGVSIPAVDGIDPDLAWDDDGTAIVTFARHPDPIQQVRVDLTTGRAIDTPRPVWAGSGGCSPEGPHLYRRGAWWYLVVAEGGTDRGHAVTVARARRPDGPFESCPGNPVLTAAGTGRPEQNLGHADLVETDSGTALVCLGVRPVGLAQSFSPLGRETFLADVDWADDWPSARLTELPPAPDEEVTYDLRAPDALTDPVWIAVRQLPTVVATPTPDGLLIRRTPGHTGLDGPRPAFVGRRQRHLGAVVSGVFDVREGRGGLAFRNAEDNLVALEARVTGTGVEVEARVVVAGFDRTWHATLPCGDVELTIAMAPPPADFAAGAVGGDQIRLTARVGDDDVTLAELDGRHWCFETAKAFTGRVVGPFATEGAVRVRRLRYSGRS</sequence>
<dbReference type="InterPro" id="IPR051795">
    <property type="entry name" value="Glycosyl_Hydrlase_43"/>
</dbReference>
<dbReference type="AlphaFoldDB" id="A0AAU3HRK0"/>
<dbReference type="EMBL" id="CP109546">
    <property type="protein sequence ID" value="WTZ07621.1"/>
    <property type="molecule type" value="Genomic_DNA"/>
</dbReference>
<dbReference type="Gene3D" id="2.60.120.200">
    <property type="match status" value="1"/>
</dbReference>
<dbReference type="GO" id="GO:0004553">
    <property type="term" value="F:hydrolase activity, hydrolyzing O-glycosyl compounds"/>
    <property type="evidence" value="ECO:0007669"/>
    <property type="project" value="InterPro"/>
</dbReference>
<feature type="active site" description="Proton donor" evidence="4">
    <location>
        <position position="171"/>
    </location>
</feature>
<protein>
    <submittedName>
        <fullName evidence="7">Glycoside hydrolase family 43 protein</fullName>
    </submittedName>
</protein>
<evidence type="ECO:0000313" key="7">
    <source>
        <dbReference type="EMBL" id="WTZ07621.1"/>
    </source>
</evidence>
<reference evidence="7" key="1">
    <citation type="submission" date="2022-10" db="EMBL/GenBank/DDBJ databases">
        <title>The complete genomes of actinobacterial strains from the NBC collection.</title>
        <authorList>
            <person name="Joergensen T.S."/>
            <person name="Alvarez Arevalo M."/>
            <person name="Sterndorff E.B."/>
            <person name="Faurdal D."/>
            <person name="Vuksanovic O."/>
            <person name="Mourched A.-S."/>
            <person name="Charusanti P."/>
            <person name="Shaw S."/>
            <person name="Blin K."/>
            <person name="Weber T."/>
        </authorList>
    </citation>
    <scope>NUCLEOTIDE SEQUENCE</scope>
    <source>
        <strain evidence="7">NBC_01393</strain>
    </source>
</reference>
<dbReference type="Gene3D" id="2.115.10.20">
    <property type="entry name" value="Glycosyl hydrolase domain, family 43"/>
    <property type="match status" value="1"/>
</dbReference>
<evidence type="ECO:0000256" key="4">
    <source>
        <dbReference type="PIRSR" id="PIRSR606710-1"/>
    </source>
</evidence>
<accession>A0AAU3HRK0</accession>
<dbReference type="Pfam" id="PF04616">
    <property type="entry name" value="Glyco_hydro_43"/>
    <property type="match status" value="1"/>
</dbReference>
<keyword evidence="3 6" id="KW-0326">Glycosidase</keyword>
<evidence type="ECO:0000256" key="3">
    <source>
        <dbReference type="ARBA" id="ARBA00023295"/>
    </source>
</evidence>
<feature type="active site" description="Proton acceptor" evidence="4">
    <location>
        <position position="12"/>
    </location>
</feature>
<keyword evidence="2 6" id="KW-0378">Hydrolase</keyword>
<organism evidence="7">
    <name type="scientific">Streptomyces sp. NBC_01393</name>
    <dbReference type="NCBI Taxonomy" id="2903851"/>
    <lineage>
        <taxon>Bacteria</taxon>
        <taxon>Bacillati</taxon>
        <taxon>Actinomycetota</taxon>
        <taxon>Actinomycetes</taxon>
        <taxon>Kitasatosporales</taxon>
        <taxon>Streptomycetaceae</taxon>
        <taxon>Streptomyces</taxon>
    </lineage>
</organism>
<dbReference type="SUPFAM" id="SSF75005">
    <property type="entry name" value="Arabinanase/levansucrase/invertase"/>
    <property type="match status" value="1"/>
</dbReference>
<gene>
    <name evidence="7" type="ORF">OG699_06155</name>
</gene>
<proteinExistence type="inferred from homology"/>
<feature type="site" description="Important for catalytic activity, responsible for pKa modulation of the active site Glu and correct orientation of both the proton donor and substrate" evidence="5">
    <location>
        <position position="120"/>
    </location>
</feature>
<evidence type="ECO:0000256" key="6">
    <source>
        <dbReference type="RuleBase" id="RU361187"/>
    </source>
</evidence>
<comment type="similarity">
    <text evidence="1 6">Belongs to the glycosyl hydrolase 43 family.</text>
</comment>
<evidence type="ECO:0000256" key="1">
    <source>
        <dbReference type="ARBA" id="ARBA00009865"/>
    </source>
</evidence>
<dbReference type="PANTHER" id="PTHR42812">
    <property type="entry name" value="BETA-XYLOSIDASE"/>
    <property type="match status" value="1"/>
</dbReference>